<accession>A0A212LQP9</accession>
<dbReference type="RefSeq" id="WP_288198776.1">
    <property type="nucleotide sequence ID" value="NZ_LT608334.1"/>
</dbReference>
<name>A0A212LQP9_9HYPH</name>
<evidence type="ECO:0000313" key="2">
    <source>
        <dbReference type="EMBL" id="SCM79842.1"/>
    </source>
</evidence>
<protein>
    <recommendedName>
        <fullName evidence="1">HTH cro/C1-type domain-containing protein</fullName>
    </recommendedName>
</protein>
<dbReference type="InterPro" id="IPR010982">
    <property type="entry name" value="Lambda_DNA-bd_dom_sf"/>
</dbReference>
<dbReference type="InterPro" id="IPR001387">
    <property type="entry name" value="Cro/C1-type_HTH"/>
</dbReference>
<sequence>MIASRSCASLYTAYKSAATPLPTPRTKYLIHNRRMKNVIDERTRLERARRLKEARIKAYGDNLSEMYRQVRLPVTQSAYTHHESGRRAYDYDLALAYADLFGVTAEHLYNGPDATNGHGIQIPVVSMVTAGMLQFREGVEKKDVIRTITLSGLPDGEWIGLIVDGDSMNRIAPPNSIIAVNRRDKTLLNDKFYVFVNSLSESTFKKFRKSPPRMTPYSTNPDHMSIPMSDDMQVFGRVKVVITEL</sequence>
<dbReference type="CDD" id="cd00093">
    <property type="entry name" value="HTH_XRE"/>
    <property type="match status" value="1"/>
</dbReference>
<dbReference type="EMBL" id="FMJD01000013">
    <property type="protein sequence ID" value="SCM79842.1"/>
    <property type="molecule type" value="Genomic_DNA"/>
</dbReference>
<evidence type="ECO:0000259" key="1">
    <source>
        <dbReference type="PROSITE" id="PS50943"/>
    </source>
</evidence>
<gene>
    <name evidence="2" type="ORF">KL86PLE_90667</name>
</gene>
<dbReference type="InterPro" id="IPR015927">
    <property type="entry name" value="Peptidase_S24_S26A/B/C"/>
</dbReference>
<dbReference type="InterPro" id="IPR039418">
    <property type="entry name" value="LexA-like"/>
</dbReference>
<dbReference type="AlphaFoldDB" id="A0A212LQP9"/>
<proteinExistence type="predicted"/>
<dbReference type="GO" id="GO:0003677">
    <property type="term" value="F:DNA binding"/>
    <property type="evidence" value="ECO:0007669"/>
    <property type="project" value="InterPro"/>
</dbReference>
<dbReference type="Pfam" id="PF00717">
    <property type="entry name" value="Peptidase_S24"/>
    <property type="match status" value="1"/>
</dbReference>
<feature type="domain" description="HTH cro/C1-type" evidence="1">
    <location>
        <begin position="74"/>
        <end position="108"/>
    </location>
</feature>
<dbReference type="PROSITE" id="PS50943">
    <property type="entry name" value="HTH_CROC1"/>
    <property type="match status" value="1"/>
</dbReference>
<dbReference type="SUPFAM" id="SSF47413">
    <property type="entry name" value="lambda repressor-like DNA-binding domains"/>
    <property type="match status" value="1"/>
</dbReference>
<dbReference type="CDD" id="cd06529">
    <property type="entry name" value="S24_LexA-like"/>
    <property type="match status" value="1"/>
</dbReference>
<dbReference type="InterPro" id="IPR036286">
    <property type="entry name" value="LexA/Signal_pep-like_sf"/>
</dbReference>
<reference evidence="2" key="1">
    <citation type="submission" date="2016-08" db="EMBL/GenBank/DDBJ databases">
        <authorList>
            <person name="Seilhamer J.J."/>
        </authorList>
    </citation>
    <scope>NUCLEOTIDE SEQUENCE</scope>
    <source>
        <strain evidence="2">86</strain>
    </source>
</reference>
<organism evidence="2">
    <name type="scientific">uncultured Pleomorphomonas sp</name>
    <dbReference type="NCBI Taxonomy" id="442121"/>
    <lineage>
        <taxon>Bacteria</taxon>
        <taxon>Pseudomonadati</taxon>
        <taxon>Pseudomonadota</taxon>
        <taxon>Alphaproteobacteria</taxon>
        <taxon>Hyphomicrobiales</taxon>
        <taxon>Pleomorphomonadaceae</taxon>
        <taxon>Pleomorphomonas</taxon>
        <taxon>environmental samples</taxon>
    </lineage>
</organism>
<dbReference type="SUPFAM" id="SSF51306">
    <property type="entry name" value="LexA/Signal peptidase"/>
    <property type="match status" value="1"/>
</dbReference>
<dbReference type="Gene3D" id="2.10.109.10">
    <property type="entry name" value="Umud Fragment, subunit A"/>
    <property type="match status" value="1"/>
</dbReference>